<dbReference type="PANTHER" id="PTHR24286:SF349">
    <property type="entry name" value="CYTOCHROME P450 716A1-RELATED"/>
    <property type="match status" value="1"/>
</dbReference>
<evidence type="ECO:0008006" key="13">
    <source>
        <dbReference type="Google" id="ProtNLM"/>
    </source>
</evidence>
<dbReference type="GO" id="GO:0005506">
    <property type="term" value="F:iron ion binding"/>
    <property type="evidence" value="ECO:0007669"/>
    <property type="project" value="InterPro"/>
</dbReference>
<keyword evidence="5" id="KW-0479">Metal-binding</keyword>
<dbReference type="GO" id="GO:0004497">
    <property type="term" value="F:monooxygenase activity"/>
    <property type="evidence" value="ECO:0007669"/>
    <property type="project" value="UniProtKB-KW"/>
</dbReference>
<evidence type="ECO:0000256" key="6">
    <source>
        <dbReference type="ARBA" id="ARBA00023002"/>
    </source>
</evidence>
<proteinExistence type="inferred from homology"/>
<keyword evidence="9 10" id="KW-0472">Membrane</keyword>
<dbReference type="EMBL" id="OU503043">
    <property type="protein sequence ID" value="CAI9766531.1"/>
    <property type="molecule type" value="Genomic_DNA"/>
</dbReference>
<reference evidence="11" key="1">
    <citation type="submission" date="2023-05" db="EMBL/GenBank/DDBJ databases">
        <authorList>
            <person name="Huff M."/>
        </authorList>
    </citation>
    <scope>NUCLEOTIDE SEQUENCE</scope>
</reference>
<evidence type="ECO:0000313" key="11">
    <source>
        <dbReference type="EMBL" id="CAI9766531.1"/>
    </source>
</evidence>
<keyword evidence="4" id="KW-0349">Heme</keyword>
<evidence type="ECO:0000256" key="7">
    <source>
        <dbReference type="ARBA" id="ARBA00023004"/>
    </source>
</evidence>
<keyword evidence="8" id="KW-0503">Monooxygenase</keyword>
<evidence type="ECO:0000256" key="8">
    <source>
        <dbReference type="ARBA" id="ARBA00023033"/>
    </source>
</evidence>
<evidence type="ECO:0000313" key="12">
    <source>
        <dbReference type="Proteomes" id="UP000834106"/>
    </source>
</evidence>
<organism evidence="11 12">
    <name type="scientific">Fraxinus pennsylvanica</name>
    <dbReference type="NCBI Taxonomy" id="56036"/>
    <lineage>
        <taxon>Eukaryota</taxon>
        <taxon>Viridiplantae</taxon>
        <taxon>Streptophyta</taxon>
        <taxon>Embryophyta</taxon>
        <taxon>Tracheophyta</taxon>
        <taxon>Spermatophyta</taxon>
        <taxon>Magnoliopsida</taxon>
        <taxon>eudicotyledons</taxon>
        <taxon>Gunneridae</taxon>
        <taxon>Pentapetalae</taxon>
        <taxon>asterids</taxon>
        <taxon>lamiids</taxon>
        <taxon>Lamiales</taxon>
        <taxon>Oleaceae</taxon>
        <taxon>Oleeae</taxon>
        <taxon>Fraxinus</taxon>
    </lineage>
</organism>
<evidence type="ECO:0000256" key="10">
    <source>
        <dbReference type="SAM" id="Phobius"/>
    </source>
</evidence>
<accession>A0AAD1ZB58</accession>
<comment type="subcellular location">
    <subcellularLocation>
        <location evidence="2">Membrane</location>
    </subcellularLocation>
</comment>
<evidence type="ECO:0000256" key="3">
    <source>
        <dbReference type="ARBA" id="ARBA00010617"/>
    </source>
</evidence>
<keyword evidence="10" id="KW-0812">Transmembrane</keyword>
<dbReference type="GO" id="GO:0016705">
    <property type="term" value="F:oxidoreductase activity, acting on paired donors, with incorporation or reduction of molecular oxygen"/>
    <property type="evidence" value="ECO:0007669"/>
    <property type="project" value="InterPro"/>
</dbReference>
<gene>
    <name evidence="11" type="ORF">FPE_LOCUS13961</name>
</gene>
<evidence type="ECO:0000256" key="4">
    <source>
        <dbReference type="ARBA" id="ARBA00022617"/>
    </source>
</evidence>
<dbReference type="SUPFAM" id="SSF48264">
    <property type="entry name" value="Cytochrome P450"/>
    <property type="match status" value="1"/>
</dbReference>
<dbReference type="GO" id="GO:0020037">
    <property type="term" value="F:heme binding"/>
    <property type="evidence" value="ECO:0007669"/>
    <property type="project" value="InterPro"/>
</dbReference>
<keyword evidence="12" id="KW-1185">Reference proteome</keyword>
<evidence type="ECO:0000256" key="5">
    <source>
        <dbReference type="ARBA" id="ARBA00022723"/>
    </source>
</evidence>
<dbReference type="GO" id="GO:0016020">
    <property type="term" value="C:membrane"/>
    <property type="evidence" value="ECO:0007669"/>
    <property type="project" value="UniProtKB-SubCell"/>
</dbReference>
<dbReference type="Gene3D" id="1.10.630.10">
    <property type="entry name" value="Cytochrome P450"/>
    <property type="match status" value="1"/>
</dbReference>
<comment type="cofactor">
    <cofactor evidence="1">
        <name>heme</name>
        <dbReference type="ChEBI" id="CHEBI:30413"/>
    </cofactor>
</comment>
<feature type="transmembrane region" description="Helical" evidence="10">
    <location>
        <begin position="6"/>
        <end position="25"/>
    </location>
</feature>
<dbReference type="InterPro" id="IPR036396">
    <property type="entry name" value="Cyt_P450_sf"/>
</dbReference>
<evidence type="ECO:0000256" key="9">
    <source>
        <dbReference type="ARBA" id="ARBA00023136"/>
    </source>
</evidence>
<keyword evidence="7" id="KW-0408">Iron</keyword>
<dbReference type="PANTHER" id="PTHR24286">
    <property type="entry name" value="CYTOCHROME P450 26"/>
    <property type="match status" value="1"/>
</dbReference>
<sequence>MEFFYMSLLGLFVSSVFFSLNFIFYKNKSSSSGTLPPGKTGWPVVGETLEFLTTGWKGYPEKFIYDRMAKYSSKVFRTHLLGEKAAVFCGAAGNKFLFSNENKLVQAWWPASFDKVFPSSNQTSSKEEAIKMRKMLPNFLKPEALQRYIGIIDHIAAD</sequence>
<evidence type="ECO:0000256" key="2">
    <source>
        <dbReference type="ARBA" id="ARBA00004370"/>
    </source>
</evidence>
<keyword evidence="6" id="KW-0560">Oxidoreductase</keyword>
<protein>
    <recommendedName>
        <fullName evidence="13">Cytochrome P450</fullName>
    </recommendedName>
</protein>
<dbReference type="AlphaFoldDB" id="A0AAD1ZB58"/>
<evidence type="ECO:0000256" key="1">
    <source>
        <dbReference type="ARBA" id="ARBA00001971"/>
    </source>
</evidence>
<comment type="similarity">
    <text evidence="3">Belongs to the cytochrome P450 family.</text>
</comment>
<name>A0AAD1ZB58_9LAMI</name>
<keyword evidence="10" id="KW-1133">Transmembrane helix</keyword>
<dbReference type="GO" id="GO:0016125">
    <property type="term" value="P:sterol metabolic process"/>
    <property type="evidence" value="ECO:0007669"/>
    <property type="project" value="TreeGrafter"/>
</dbReference>
<dbReference type="Proteomes" id="UP000834106">
    <property type="component" value="Chromosome 8"/>
</dbReference>